<reference evidence="8 9" key="1">
    <citation type="submission" date="2019-12" db="EMBL/GenBank/DDBJ databases">
        <authorList>
            <person name="Lee S.D."/>
        </authorList>
    </citation>
    <scope>NUCLEOTIDE SEQUENCE [LARGE SCALE GENOMIC DNA]</scope>
    <source>
        <strain evidence="8 9">GH3-10</strain>
    </source>
</reference>
<evidence type="ECO:0000313" key="9">
    <source>
        <dbReference type="Proteomes" id="UP000461409"/>
    </source>
</evidence>
<evidence type="ECO:0000313" key="8">
    <source>
        <dbReference type="EMBL" id="MWV29246.1"/>
    </source>
</evidence>
<dbReference type="SUPFAM" id="SSF81342">
    <property type="entry name" value="Transmembrane di-heme cytochromes"/>
    <property type="match status" value="1"/>
</dbReference>
<evidence type="ECO:0000259" key="7">
    <source>
        <dbReference type="Pfam" id="PF01292"/>
    </source>
</evidence>
<dbReference type="InterPro" id="IPR051542">
    <property type="entry name" value="Hydrogenase_cytochrome"/>
</dbReference>
<keyword evidence="2" id="KW-1003">Cell membrane</keyword>
<dbReference type="AlphaFoldDB" id="A0A844XGU7"/>
<evidence type="ECO:0000256" key="2">
    <source>
        <dbReference type="ARBA" id="ARBA00022475"/>
    </source>
</evidence>
<evidence type="ECO:0000256" key="4">
    <source>
        <dbReference type="ARBA" id="ARBA00022989"/>
    </source>
</evidence>
<dbReference type="PANTHER" id="PTHR30485:SF0">
    <property type="entry name" value="NI_FE-HYDROGENASE 1 B-TYPE CYTOCHROME SUBUNIT-RELATED"/>
    <property type="match status" value="1"/>
</dbReference>
<keyword evidence="4 6" id="KW-1133">Transmembrane helix</keyword>
<dbReference type="RefSeq" id="WP_160486849.1">
    <property type="nucleotide sequence ID" value="NZ_WUBR01000003.1"/>
</dbReference>
<feature type="transmembrane region" description="Helical" evidence="6">
    <location>
        <begin position="161"/>
        <end position="179"/>
    </location>
</feature>
<dbReference type="InterPro" id="IPR016174">
    <property type="entry name" value="Di-haem_cyt_TM"/>
</dbReference>
<feature type="transmembrane region" description="Helical" evidence="6">
    <location>
        <begin position="116"/>
        <end position="141"/>
    </location>
</feature>
<name>A0A844XGU7_9SPHN</name>
<dbReference type="Pfam" id="PF01292">
    <property type="entry name" value="Ni_hydr_CYTB"/>
    <property type="match status" value="1"/>
</dbReference>
<dbReference type="GO" id="GO:0009055">
    <property type="term" value="F:electron transfer activity"/>
    <property type="evidence" value="ECO:0007669"/>
    <property type="project" value="InterPro"/>
</dbReference>
<evidence type="ECO:0000256" key="3">
    <source>
        <dbReference type="ARBA" id="ARBA00022692"/>
    </source>
</evidence>
<proteinExistence type="predicted"/>
<keyword evidence="9" id="KW-1185">Reference proteome</keyword>
<evidence type="ECO:0000256" key="6">
    <source>
        <dbReference type="SAM" id="Phobius"/>
    </source>
</evidence>
<feature type="domain" description="Cytochrome b561 bacterial/Ni-hydrogenase" evidence="7">
    <location>
        <begin position="8"/>
        <end position="193"/>
    </location>
</feature>
<comment type="subcellular location">
    <subcellularLocation>
        <location evidence="1">Cell membrane</location>
        <topology evidence="1">Multi-pass membrane protein</topology>
    </subcellularLocation>
</comment>
<dbReference type="EMBL" id="WUBR01000003">
    <property type="protein sequence ID" value="MWV29246.1"/>
    <property type="molecule type" value="Genomic_DNA"/>
</dbReference>
<dbReference type="GO" id="GO:0022904">
    <property type="term" value="P:respiratory electron transport chain"/>
    <property type="evidence" value="ECO:0007669"/>
    <property type="project" value="InterPro"/>
</dbReference>
<dbReference type="GO" id="GO:0005886">
    <property type="term" value="C:plasma membrane"/>
    <property type="evidence" value="ECO:0007669"/>
    <property type="project" value="UniProtKB-SubCell"/>
</dbReference>
<dbReference type="PANTHER" id="PTHR30485">
    <property type="entry name" value="NI/FE-HYDROGENASE 1 B-TYPE CYTOCHROME SUBUNIT"/>
    <property type="match status" value="1"/>
</dbReference>
<organism evidence="8 9">
    <name type="scientific">Aurantiacibacter rhizosphaerae</name>
    <dbReference type="NCBI Taxonomy" id="2691582"/>
    <lineage>
        <taxon>Bacteria</taxon>
        <taxon>Pseudomonadati</taxon>
        <taxon>Pseudomonadota</taxon>
        <taxon>Alphaproteobacteria</taxon>
        <taxon>Sphingomonadales</taxon>
        <taxon>Erythrobacteraceae</taxon>
        <taxon>Aurantiacibacter</taxon>
    </lineage>
</organism>
<evidence type="ECO:0000256" key="1">
    <source>
        <dbReference type="ARBA" id="ARBA00004651"/>
    </source>
</evidence>
<feature type="transmembrane region" description="Helical" evidence="6">
    <location>
        <begin position="54"/>
        <end position="69"/>
    </location>
</feature>
<comment type="caution">
    <text evidence="8">The sequence shown here is derived from an EMBL/GenBank/DDBJ whole genome shotgun (WGS) entry which is preliminary data.</text>
</comment>
<keyword evidence="5 6" id="KW-0472">Membrane</keyword>
<dbReference type="InterPro" id="IPR011577">
    <property type="entry name" value="Cyt_b561_bac/Ni-Hgenase"/>
</dbReference>
<dbReference type="Gene3D" id="1.20.950.20">
    <property type="entry name" value="Transmembrane di-heme cytochromes, Chain C"/>
    <property type="match status" value="1"/>
</dbReference>
<gene>
    <name evidence="8" type="ORF">GRF63_15180</name>
</gene>
<keyword evidence="3 6" id="KW-0812">Transmembrane</keyword>
<protein>
    <submittedName>
        <fullName evidence="8">Cytochrome b/b6 domain-containing protein</fullName>
    </submittedName>
</protein>
<sequence>MTINRYKHSWPTRLFHAALALSIITQLATSQFMVTPKAGRPENVFFEIHEYSGLTALVLATLFFLNIAFRNRGTEAGLLFPWFSGARLRALGADISQFLKSAAKFRLPPYHSESPIASAVHGLGLLLMALMASTGALWWAGGKFGVPGSQITDVAMEVHEIFSNLVWVYLIGHAAMALIHHYTDQMSLKEMWSLKKHRG</sequence>
<dbReference type="GO" id="GO:0020037">
    <property type="term" value="F:heme binding"/>
    <property type="evidence" value="ECO:0007669"/>
    <property type="project" value="TreeGrafter"/>
</dbReference>
<evidence type="ECO:0000256" key="5">
    <source>
        <dbReference type="ARBA" id="ARBA00023136"/>
    </source>
</evidence>
<accession>A0A844XGU7</accession>
<reference evidence="8 9" key="2">
    <citation type="submission" date="2020-02" db="EMBL/GenBank/DDBJ databases">
        <title>Erythrobacter dongmakensis sp. nov., isolated from a tidal mudflat.</title>
        <authorList>
            <person name="Kim I.S."/>
        </authorList>
    </citation>
    <scope>NUCLEOTIDE SEQUENCE [LARGE SCALE GENOMIC DNA]</scope>
    <source>
        <strain evidence="8 9">GH3-10</strain>
    </source>
</reference>
<dbReference type="Proteomes" id="UP000461409">
    <property type="component" value="Unassembled WGS sequence"/>
</dbReference>